<evidence type="ECO:0000313" key="2">
    <source>
        <dbReference type="Proteomes" id="UP001289374"/>
    </source>
</evidence>
<evidence type="ECO:0000313" key="1">
    <source>
        <dbReference type="EMBL" id="KAK4390518.1"/>
    </source>
</evidence>
<dbReference type="PANTHER" id="PTHR11439">
    <property type="entry name" value="GAG-POL-RELATED RETROTRANSPOSON"/>
    <property type="match status" value="1"/>
</dbReference>
<name>A0AAE1WBZ3_9LAMI</name>
<dbReference type="EMBL" id="JACGWL010000012">
    <property type="protein sequence ID" value="KAK4390518.1"/>
    <property type="molecule type" value="Genomic_DNA"/>
</dbReference>
<reference evidence="1" key="1">
    <citation type="submission" date="2020-06" db="EMBL/GenBank/DDBJ databases">
        <authorList>
            <person name="Li T."/>
            <person name="Hu X."/>
            <person name="Zhang T."/>
            <person name="Song X."/>
            <person name="Zhang H."/>
            <person name="Dai N."/>
            <person name="Sheng W."/>
            <person name="Hou X."/>
            <person name="Wei L."/>
        </authorList>
    </citation>
    <scope>NUCLEOTIDE SEQUENCE</scope>
    <source>
        <strain evidence="1">K16</strain>
        <tissue evidence="1">Leaf</tissue>
    </source>
</reference>
<evidence type="ECO:0008006" key="3">
    <source>
        <dbReference type="Google" id="ProtNLM"/>
    </source>
</evidence>
<dbReference type="AlphaFoldDB" id="A0AAE1WBZ3"/>
<proteinExistence type="predicted"/>
<organism evidence="1 2">
    <name type="scientific">Sesamum angolense</name>
    <dbReference type="NCBI Taxonomy" id="2727404"/>
    <lineage>
        <taxon>Eukaryota</taxon>
        <taxon>Viridiplantae</taxon>
        <taxon>Streptophyta</taxon>
        <taxon>Embryophyta</taxon>
        <taxon>Tracheophyta</taxon>
        <taxon>Spermatophyta</taxon>
        <taxon>Magnoliopsida</taxon>
        <taxon>eudicotyledons</taxon>
        <taxon>Gunneridae</taxon>
        <taxon>Pentapetalae</taxon>
        <taxon>asterids</taxon>
        <taxon>lamiids</taxon>
        <taxon>Lamiales</taxon>
        <taxon>Pedaliaceae</taxon>
        <taxon>Sesamum</taxon>
    </lineage>
</organism>
<comment type="caution">
    <text evidence="1">The sequence shown here is derived from an EMBL/GenBank/DDBJ whole genome shotgun (WGS) entry which is preliminary data.</text>
</comment>
<dbReference type="Proteomes" id="UP001289374">
    <property type="component" value="Unassembled WGS sequence"/>
</dbReference>
<reference evidence="1" key="2">
    <citation type="journal article" date="2024" name="Plant">
        <title>Genomic evolution and insights into agronomic trait innovations of Sesamum species.</title>
        <authorList>
            <person name="Miao H."/>
            <person name="Wang L."/>
            <person name="Qu L."/>
            <person name="Liu H."/>
            <person name="Sun Y."/>
            <person name="Le M."/>
            <person name="Wang Q."/>
            <person name="Wei S."/>
            <person name="Zheng Y."/>
            <person name="Lin W."/>
            <person name="Duan Y."/>
            <person name="Cao H."/>
            <person name="Xiong S."/>
            <person name="Wang X."/>
            <person name="Wei L."/>
            <person name="Li C."/>
            <person name="Ma Q."/>
            <person name="Ju M."/>
            <person name="Zhao R."/>
            <person name="Li G."/>
            <person name="Mu C."/>
            <person name="Tian Q."/>
            <person name="Mei H."/>
            <person name="Zhang T."/>
            <person name="Gao T."/>
            <person name="Zhang H."/>
        </authorList>
    </citation>
    <scope>NUCLEOTIDE SEQUENCE</scope>
    <source>
        <strain evidence="1">K16</strain>
    </source>
</reference>
<dbReference type="PANTHER" id="PTHR11439:SF511">
    <property type="match status" value="1"/>
</dbReference>
<gene>
    <name evidence="1" type="ORF">Sango_2115100</name>
</gene>
<protein>
    <recommendedName>
        <fullName evidence="3">Reverse transcriptase Ty1/copia-type domain-containing protein</fullName>
    </recommendedName>
</protein>
<keyword evidence="2" id="KW-1185">Reference proteome</keyword>
<sequence length="332" mass="37039">MEAGAKAFSRRNSMLRRKTHIALTEVTTQSLSVMMSELLLIMEANAQLKQAQVSRDVVLHEGFFPYKDALATEDMITEVKQYLDHLFTTKDFGITKYFSGLEIDRCTQGIAVTQTKYIKDIVADTGMLDARSATAPFPRGIKVIGEAGAKLTHLDTYRRLASRILYLNLTRPGTSYACQQLSQYLQHPCQQHLDATLHLVRYLDGSIHEGLFFPCKNALQLKVYSGADCDSYIGTRWSLTSYCIFLGDAIISWKIKKQNTVSCLIAEVEYRSMRSIIVILFETSSNLASLPVWSFVLLVAAKLALVDFNPSPTCRGCEIATPSSPAILEKVA</sequence>
<accession>A0AAE1WBZ3</accession>